<dbReference type="GO" id="GO:0015385">
    <property type="term" value="F:sodium:proton antiporter activity"/>
    <property type="evidence" value="ECO:0007669"/>
    <property type="project" value="TreeGrafter"/>
</dbReference>
<dbReference type="AlphaFoldDB" id="A0A2S7MZL3"/>
<comment type="subcellular location">
    <subcellularLocation>
        <location evidence="1">Membrane</location>
        <topology evidence="1">Multi-pass membrane protein</topology>
    </subcellularLocation>
</comment>
<accession>A0A2S7MZL3</accession>
<keyword evidence="4" id="KW-1133">Transmembrane helix</keyword>
<keyword evidence="4" id="KW-0472">Membrane</keyword>
<keyword evidence="6" id="KW-1185">Reference proteome</keyword>
<dbReference type="Proteomes" id="UP000239663">
    <property type="component" value="Unassembled WGS sequence"/>
</dbReference>
<evidence type="ECO:0000256" key="2">
    <source>
        <dbReference type="ARBA" id="ARBA00008404"/>
    </source>
</evidence>
<sequence>MNEIYSYIFIAIVVIGSLLTVVSALGILRFPDVYTRSHAASKTSTLAVTFVLIGTFLYFWIVKGHFNSRILLAVIFIFMTAPVAGHLISRAAYNTGAKLSKMTVRDDLSKTRQVSEDNK</sequence>
<dbReference type="InterPro" id="IPR005133">
    <property type="entry name" value="PhaG_MnhG_YufB"/>
</dbReference>
<evidence type="ECO:0000256" key="3">
    <source>
        <dbReference type="ARBA" id="ARBA00022449"/>
    </source>
</evidence>
<protein>
    <submittedName>
        <fullName evidence="5">Na+/H+ antiporter subunit G</fullName>
    </submittedName>
</protein>
<dbReference type="NCBIfam" id="TIGR01300">
    <property type="entry name" value="CPA3_mnhG_phaG"/>
    <property type="match status" value="1"/>
</dbReference>
<keyword evidence="3" id="KW-0050">Antiport</keyword>
<name>A0A2S7MZL3_9BACI</name>
<organism evidence="5 6">
    <name type="scientific">Pradoshia eiseniae</name>
    <dbReference type="NCBI Taxonomy" id="2064768"/>
    <lineage>
        <taxon>Bacteria</taxon>
        <taxon>Bacillati</taxon>
        <taxon>Bacillota</taxon>
        <taxon>Bacilli</taxon>
        <taxon>Bacillales</taxon>
        <taxon>Bacillaceae</taxon>
        <taxon>Pradoshia</taxon>
    </lineage>
</organism>
<dbReference type="NCBIfam" id="NF009314">
    <property type="entry name" value="PRK12674.1-2"/>
    <property type="match status" value="1"/>
</dbReference>
<dbReference type="PANTHER" id="PTHR34703">
    <property type="entry name" value="ANTIPORTER SUBUNIT MNHG2-RELATED"/>
    <property type="match status" value="1"/>
</dbReference>
<comment type="similarity">
    <text evidence="2">Belongs to the CPA3 antiporters (TC 2.A.63) subunit G family.</text>
</comment>
<keyword evidence="4" id="KW-0812">Transmembrane</keyword>
<proteinExistence type="inferred from homology"/>
<keyword evidence="3" id="KW-0813">Transport</keyword>
<dbReference type="PANTHER" id="PTHR34703:SF1">
    <property type="entry name" value="ANTIPORTER SUBUNIT MNHG2-RELATED"/>
    <property type="match status" value="1"/>
</dbReference>
<dbReference type="OrthoDB" id="9806575at2"/>
<feature type="transmembrane region" description="Helical" evidence="4">
    <location>
        <begin position="43"/>
        <end position="62"/>
    </location>
</feature>
<dbReference type="RefSeq" id="WP_104849428.1">
    <property type="nucleotide sequence ID" value="NZ_PKOZ01000005.1"/>
</dbReference>
<dbReference type="EMBL" id="PKOZ01000005">
    <property type="protein sequence ID" value="PQD95168.1"/>
    <property type="molecule type" value="Genomic_DNA"/>
</dbReference>
<dbReference type="GO" id="GO:0016020">
    <property type="term" value="C:membrane"/>
    <property type="evidence" value="ECO:0007669"/>
    <property type="project" value="UniProtKB-SubCell"/>
</dbReference>
<feature type="transmembrane region" description="Helical" evidence="4">
    <location>
        <begin position="68"/>
        <end position="88"/>
    </location>
</feature>
<gene>
    <name evidence="5" type="ORF">CYL18_10305</name>
</gene>
<evidence type="ECO:0000313" key="6">
    <source>
        <dbReference type="Proteomes" id="UP000239663"/>
    </source>
</evidence>
<dbReference type="Pfam" id="PF03334">
    <property type="entry name" value="PhaG_MnhG_YufB"/>
    <property type="match status" value="1"/>
</dbReference>
<comment type="caution">
    <text evidence="5">The sequence shown here is derived from an EMBL/GenBank/DDBJ whole genome shotgun (WGS) entry which is preliminary data.</text>
</comment>
<evidence type="ECO:0000256" key="4">
    <source>
        <dbReference type="SAM" id="Phobius"/>
    </source>
</evidence>
<evidence type="ECO:0000313" key="5">
    <source>
        <dbReference type="EMBL" id="PQD95168.1"/>
    </source>
</evidence>
<evidence type="ECO:0000256" key="1">
    <source>
        <dbReference type="ARBA" id="ARBA00004141"/>
    </source>
</evidence>
<reference evidence="5 6" key="1">
    <citation type="submission" date="2017-12" db="EMBL/GenBank/DDBJ databases">
        <title>Taxonomic description and draft genome of Pradoshia cofamensis Gen. nov., sp. nov., a thermotolerant bacillale isolated from anterior gut of earthworm Eisenia fetida.</title>
        <authorList>
            <person name="Saha T."/>
            <person name="Chakraborty R."/>
        </authorList>
    </citation>
    <scope>NUCLEOTIDE SEQUENCE [LARGE SCALE GENOMIC DNA]</scope>
    <source>
        <strain evidence="5 6">EAG3</strain>
    </source>
</reference>
<feature type="transmembrane region" description="Helical" evidence="4">
    <location>
        <begin position="6"/>
        <end position="31"/>
    </location>
</feature>